<name>A0A8H5NIL0_9HYPO</name>
<gene>
    <name evidence="2" type="ORF">FPHYL_3976</name>
</gene>
<reference evidence="2 3" key="1">
    <citation type="submission" date="2020-05" db="EMBL/GenBank/DDBJ databases">
        <title>Identification and distribution of gene clusters putatively required for synthesis of sphingolipid metabolism inhibitors in phylogenetically diverse species of the filamentous fungus Fusarium.</title>
        <authorList>
            <person name="Kim H.-S."/>
            <person name="Busman M."/>
            <person name="Brown D.W."/>
            <person name="Divon H."/>
            <person name="Uhlig S."/>
            <person name="Proctor R.H."/>
        </authorList>
    </citation>
    <scope>NUCLEOTIDE SEQUENCE [LARGE SCALE GENOMIC DNA]</scope>
    <source>
        <strain evidence="2 3">NRRL 13617</strain>
    </source>
</reference>
<sequence length="166" mass="19389">MSQQENLEACFAKHSQACESLHEKFSEAYKSTCQATSRHYLGIMDHHDKMELMERPTEAISTILSHEREITALQEEHEAELKVKDEEIKALKESVNDLRENRRDKDDMIAMTKEMNNFLAGQLQESKDLYKAKEENMRLLMAEQKKQAKTRLEAAPRRKLPAHARF</sequence>
<feature type="coiled-coil region" evidence="1">
    <location>
        <begin position="74"/>
        <end position="143"/>
    </location>
</feature>
<dbReference type="Proteomes" id="UP000582016">
    <property type="component" value="Unassembled WGS sequence"/>
</dbReference>
<evidence type="ECO:0000256" key="1">
    <source>
        <dbReference type="SAM" id="Coils"/>
    </source>
</evidence>
<keyword evidence="1" id="KW-0175">Coiled coil</keyword>
<dbReference type="EMBL" id="JAAOAQ010000123">
    <property type="protein sequence ID" value="KAF5566063.1"/>
    <property type="molecule type" value="Genomic_DNA"/>
</dbReference>
<evidence type="ECO:0000313" key="3">
    <source>
        <dbReference type="Proteomes" id="UP000582016"/>
    </source>
</evidence>
<keyword evidence="3" id="KW-1185">Reference proteome</keyword>
<dbReference type="OrthoDB" id="5092838at2759"/>
<dbReference type="AlphaFoldDB" id="A0A8H5NIL0"/>
<evidence type="ECO:0000313" key="2">
    <source>
        <dbReference type="EMBL" id="KAF5566063.1"/>
    </source>
</evidence>
<protein>
    <submittedName>
        <fullName evidence="2">Uncharacterized protein</fullName>
    </submittedName>
</protein>
<organism evidence="2 3">
    <name type="scientific">Fusarium phyllophilum</name>
    <dbReference type="NCBI Taxonomy" id="47803"/>
    <lineage>
        <taxon>Eukaryota</taxon>
        <taxon>Fungi</taxon>
        <taxon>Dikarya</taxon>
        <taxon>Ascomycota</taxon>
        <taxon>Pezizomycotina</taxon>
        <taxon>Sordariomycetes</taxon>
        <taxon>Hypocreomycetidae</taxon>
        <taxon>Hypocreales</taxon>
        <taxon>Nectriaceae</taxon>
        <taxon>Fusarium</taxon>
        <taxon>Fusarium fujikuroi species complex</taxon>
    </lineage>
</organism>
<proteinExistence type="predicted"/>
<comment type="caution">
    <text evidence="2">The sequence shown here is derived from an EMBL/GenBank/DDBJ whole genome shotgun (WGS) entry which is preliminary data.</text>
</comment>
<accession>A0A8H5NIL0</accession>